<keyword evidence="2" id="KW-1208">Phospholipid metabolism</keyword>
<organism evidence="4 5">
    <name type="scientific">Aeropyrum pernix</name>
    <dbReference type="NCBI Taxonomy" id="56636"/>
    <lineage>
        <taxon>Archaea</taxon>
        <taxon>Thermoproteota</taxon>
        <taxon>Thermoprotei</taxon>
        <taxon>Desulfurococcales</taxon>
        <taxon>Desulfurococcaceae</taxon>
        <taxon>Aeropyrum</taxon>
    </lineage>
</organism>
<dbReference type="EMBL" id="BDMD01000043">
    <property type="protein sequence ID" value="GBF09139.1"/>
    <property type="molecule type" value="Genomic_DNA"/>
</dbReference>
<keyword evidence="2" id="KW-0812">Transmembrane</keyword>
<comment type="catalytic activity">
    <reaction evidence="2">
        <text>CDP-2,3-bis-O-(phytanyl)-sn-glycerol + 1D-myo-inositol 3-phosphate = saturated 1-archaetidyl-1D-myo-inositol 3-phosphate + CMP + H(+)</text>
        <dbReference type="Rhea" id="RHEA:36823"/>
        <dbReference type="ChEBI" id="CHEBI:15378"/>
        <dbReference type="ChEBI" id="CHEBI:58401"/>
        <dbReference type="ChEBI" id="CHEBI:60377"/>
        <dbReference type="ChEBI" id="CHEBI:74004"/>
        <dbReference type="ChEBI" id="CHEBI:74006"/>
        <dbReference type="EC" id="2.7.8.39"/>
    </reaction>
</comment>
<dbReference type="Gene3D" id="1.20.120.1760">
    <property type="match status" value="1"/>
</dbReference>
<dbReference type="GO" id="GO:0016780">
    <property type="term" value="F:phosphotransferase activity, for other substituted phosphate groups"/>
    <property type="evidence" value="ECO:0007669"/>
    <property type="project" value="UniProtKB-UniRule"/>
</dbReference>
<proteinExistence type="inferred from homology"/>
<keyword evidence="2" id="KW-1003">Cell membrane</keyword>
<sequence length="194" mass="20762">MGIVNRLRSFYEARIAPTVASFLSRISPDPNIYTLASPVAAAAALPAWLYISPVASLLLIALSLLLDAVDGAVARFTGRVSPLGSFLDSSLDRVSDSLYHATLYIAGVHPIIVIAMLSGGLIVPYLRAKGESLGLEVRGRGFMERGERSIAILAILVISIYNLQAALALALTAAVLVWITVVQRMVYIAGELRR</sequence>
<feature type="transmembrane region" description="Helical" evidence="2">
    <location>
        <begin position="98"/>
        <end position="126"/>
    </location>
</feature>
<dbReference type="NCBIfam" id="NF040950">
    <property type="entry name" value="archin_ph_syn"/>
    <property type="match status" value="1"/>
</dbReference>
<dbReference type="AlphaFoldDB" id="A0A401H9Y5"/>
<evidence type="ECO:0000313" key="4">
    <source>
        <dbReference type="EMBL" id="GBF09139.1"/>
    </source>
</evidence>
<dbReference type="Pfam" id="PF01066">
    <property type="entry name" value="CDP-OH_P_transf"/>
    <property type="match status" value="1"/>
</dbReference>
<evidence type="ECO:0000256" key="2">
    <source>
        <dbReference type="HAMAP-Rule" id="MF_02242"/>
    </source>
</evidence>
<comment type="caution">
    <text evidence="4">The sequence shown here is derived from an EMBL/GenBank/DDBJ whole genome shotgun (WGS) entry which is preliminary data.</text>
</comment>
<feature type="binding site" evidence="2">
    <location>
        <position position="67"/>
    </location>
    <ligand>
        <name>Mg(2+)</name>
        <dbReference type="ChEBI" id="CHEBI:18420"/>
        <label>2</label>
    </ligand>
</feature>
<feature type="binding site" evidence="2">
    <location>
        <position position="92"/>
    </location>
    <ligand>
        <name>Mg(2+)</name>
        <dbReference type="ChEBI" id="CHEBI:18420"/>
        <label>2</label>
    </ligand>
</feature>
<keyword evidence="2" id="KW-0479">Metal-binding</keyword>
<keyword evidence="2" id="KW-0464">Manganese</keyword>
<dbReference type="OrthoDB" id="9904at2157"/>
<keyword evidence="2" id="KW-0443">Lipid metabolism</keyword>
<dbReference type="InterPro" id="IPR044270">
    <property type="entry name" value="AIP_synthase"/>
</dbReference>
<keyword evidence="2" id="KW-0472">Membrane</keyword>
<dbReference type="RefSeq" id="WP_165487929.1">
    <property type="nucleotide sequence ID" value="NZ_BDMD01000043.1"/>
</dbReference>
<keyword evidence="2" id="KW-0444">Lipid biosynthesis</keyword>
<keyword evidence="1 2" id="KW-0808">Transferase</keyword>
<comment type="cofactor">
    <cofactor evidence="2">
        <name>Mn(2+)</name>
        <dbReference type="ChEBI" id="CHEBI:29035"/>
    </cofactor>
    <cofactor evidence="2">
        <name>Mg(2+)</name>
        <dbReference type="ChEBI" id="CHEBI:18420"/>
    </cofactor>
    <text evidence="2">Binds 2 Mg(2+) or Mn(2+) ions per subunit.</text>
</comment>
<feature type="binding site" evidence="2">
    <location>
        <position position="70"/>
    </location>
    <ligand>
        <name>Mg(2+)</name>
        <dbReference type="ChEBI" id="CHEBI:18420"/>
        <label>1</label>
    </ligand>
</feature>
<dbReference type="InterPro" id="IPR000462">
    <property type="entry name" value="CDP-OH_P_trans"/>
</dbReference>
<dbReference type="UniPathway" id="UPA00085"/>
<name>A0A401H9Y5_AERPX</name>
<comment type="similarity">
    <text evidence="2 3">Belongs to the CDP-alcohol phosphatidyltransferase class-I family.</text>
</comment>
<accession>A0A401H9Y5</accession>
<evidence type="ECO:0000256" key="3">
    <source>
        <dbReference type="RuleBase" id="RU003750"/>
    </source>
</evidence>
<dbReference type="Proteomes" id="UP000291213">
    <property type="component" value="Unassembled WGS sequence"/>
</dbReference>
<dbReference type="InterPro" id="IPR048254">
    <property type="entry name" value="CDP_ALCOHOL_P_TRANSF_CS"/>
</dbReference>
<feature type="binding site" evidence="2">
    <location>
        <position position="88"/>
    </location>
    <ligand>
        <name>Mg(2+)</name>
        <dbReference type="ChEBI" id="CHEBI:18420"/>
        <label>2</label>
    </ligand>
</feature>
<evidence type="ECO:0000313" key="5">
    <source>
        <dbReference type="Proteomes" id="UP000291213"/>
    </source>
</evidence>
<reference evidence="4 5" key="1">
    <citation type="submission" date="2017-02" db="EMBL/GenBank/DDBJ databases">
        <title>isolation and characterization of a novel temperate virus Aeropyrum globular virus 1 infecting hyperthermophilic archaeon Aeropyrum.</title>
        <authorList>
            <person name="Yumiya M."/>
            <person name="Yoshida T."/>
            <person name="Sako Y."/>
        </authorList>
    </citation>
    <scope>NUCLEOTIDE SEQUENCE [LARGE SCALE GENOMIC DNA]</scope>
    <source>
        <strain evidence="4 5">YK1-12-2013</strain>
    </source>
</reference>
<comment type="pathway">
    <text evidence="2">Lipid metabolism; phospholipid metabolism.</text>
</comment>
<dbReference type="GO" id="GO:0008654">
    <property type="term" value="P:phospholipid biosynthetic process"/>
    <property type="evidence" value="ECO:0007669"/>
    <property type="project" value="UniProtKB-UniRule"/>
</dbReference>
<feature type="binding site" evidence="2">
    <location>
        <position position="67"/>
    </location>
    <ligand>
        <name>Mg(2+)</name>
        <dbReference type="ChEBI" id="CHEBI:18420"/>
        <label>1</label>
    </ligand>
</feature>
<feature type="binding site" evidence="2">
    <location>
        <position position="88"/>
    </location>
    <ligand>
        <name>Mg(2+)</name>
        <dbReference type="ChEBI" id="CHEBI:18420"/>
        <label>1</label>
    </ligand>
</feature>
<comment type="subcellular location">
    <subcellularLocation>
        <location evidence="2">Cell membrane</location>
        <topology evidence="2">Multi-pass membrane protein</topology>
    </subcellularLocation>
</comment>
<dbReference type="GO" id="GO:0000287">
    <property type="term" value="F:magnesium ion binding"/>
    <property type="evidence" value="ECO:0007669"/>
    <property type="project" value="UniProtKB-UniRule"/>
</dbReference>
<protein>
    <recommendedName>
        <fullName evidence="2">Archaetidylinositol phosphate synthase</fullName>
        <shortName evidence="2">AIP synthase</shortName>
        <ecNumber evidence="2">2.7.8.39</ecNumber>
    </recommendedName>
</protein>
<dbReference type="InterPro" id="IPR043130">
    <property type="entry name" value="CDP-OH_PTrfase_TM_dom"/>
</dbReference>
<gene>
    <name evidence="4" type="ORF">apy_08640</name>
</gene>
<dbReference type="InterPro" id="IPR054868">
    <property type="entry name" value="archin_ph_syn"/>
</dbReference>
<dbReference type="HAMAP" id="MF_02242">
    <property type="entry name" value="AIP_synthase"/>
    <property type="match status" value="1"/>
</dbReference>
<feature type="transmembrane region" description="Helical" evidence="2">
    <location>
        <begin position="169"/>
        <end position="190"/>
    </location>
</feature>
<keyword evidence="2" id="KW-1133">Transmembrane helix</keyword>
<keyword evidence="2" id="KW-0460">Magnesium</keyword>
<comment type="caution">
    <text evidence="2">Lacks conserved residue(s) required for the propagation of feature annotation.</text>
</comment>
<comment type="function">
    <text evidence="2">Catalyzes the formation of archaetidylinositol phosphate (AIP) from CDP-archaeol (CDP-ArOH or CDP-2,3-bis-(O-phytanyl)-sn-glycerol) and 1L-myo-inositol 1-phosphate (IP or 1D-myo-inositol 3-phosphate). AIP is a precursor of archaetidyl-myo-inositol (AI), an ether-type inositol phospholipid ubiquitously distributed in archaea membranes and essential for glycolipid biosynthesis in archaea.</text>
</comment>
<evidence type="ECO:0000256" key="1">
    <source>
        <dbReference type="ARBA" id="ARBA00022679"/>
    </source>
</evidence>
<dbReference type="GO" id="GO:0005886">
    <property type="term" value="C:plasma membrane"/>
    <property type="evidence" value="ECO:0007669"/>
    <property type="project" value="UniProtKB-SubCell"/>
</dbReference>
<dbReference type="PROSITE" id="PS00379">
    <property type="entry name" value="CDP_ALCOHOL_P_TRANSF"/>
    <property type="match status" value="1"/>
</dbReference>
<dbReference type="EC" id="2.7.8.39" evidence="2"/>
<feature type="active site" description="Proton acceptor" evidence="2">
    <location>
        <position position="92"/>
    </location>
</feature>